<proteinExistence type="predicted"/>
<dbReference type="AlphaFoldDB" id="A0AAV9NH24"/>
<name>A0AAV9NH24_9EURO</name>
<dbReference type="EMBL" id="JAVRRD010000008">
    <property type="protein sequence ID" value="KAK5056169.1"/>
    <property type="molecule type" value="Genomic_DNA"/>
</dbReference>
<evidence type="ECO:0000313" key="1">
    <source>
        <dbReference type="EMBL" id="KAK5056169.1"/>
    </source>
</evidence>
<gene>
    <name evidence="1" type="ORF">LTR84_012722</name>
</gene>
<dbReference type="Proteomes" id="UP001358417">
    <property type="component" value="Unassembled WGS sequence"/>
</dbReference>
<evidence type="ECO:0000313" key="2">
    <source>
        <dbReference type="Proteomes" id="UP001358417"/>
    </source>
</evidence>
<dbReference type="GeneID" id="89980864"/>
<protein>
    <submittedName>
        <fullName evidence="1">Uncharacterized protein</fullName>
    </submittedName>
</protein>
<dbReference type="RefSeq" id="XP_064708139.1">
    <property type="nucleotide sequence ID" value="XM_064856239.1"/>
</dbReference>
<sequence length="118" mass="13683">MTDAAKSDGPDIRIVIKDGDIDPDLLEKLYKVTEDLFKKTEFKHFAYVSIICGLHNSDSDNQLHATVRMATKAQAARKVCQTMHVYYDEEEEPLENVTTTPWPNEHKMKKIQWPQVYK</sequence>
<organism evidence="1 2">
    <name type="scientific">Exophiala bonariae</name>
    <dbReference type="NCBI Taxonomy" id="1690606"/>
    <lineage>
        <taxon>Eukaryota</taxon>
        <taxon>Fungi</taxon>
        <taxon>Dikarya</taxon>
        <taxon>Ascomycota</taxon>
        <taxon>Pezizomycotina</taxon>
        <taxon>Eurotiomycetes</taxon>
        <taxon>Chaetothyriomycetidae</taxon>
        <taxon>Chaetothyriales</taxon>
        <taxon>Herpotrichiellaceae</taxon>
        <taxon>Exophiala</taxon>
    </lineage>
</organism>
<keyword evidence="2" id="KW-1185">Reference proteome</keyword>
<comment type="caution">
    <text evidence="1">The sequence shown here is derived from an EMBL/GenBank/DDBJ whole genome shotgun (WGS) entry which is preliminary data.</text>
</comment>
<reference evidence="1 2" key="1">
    <citation type="submission" date="2023-08" db="EMBL/GenBank/DDBJ databases">
        <title>Black Yeasts Isolated from many extreme environments.</title>
        <authorList>
            <person name="Coleine C."/>
            <person name="Stajich J.E."/>
            <person name="Selbmann L."/>
        </authorList>
    </citation>
    <scope>NUCLEOTIDE SEQUENCE [LARGE SCALE GENOMIC DNA]</scope>
    <source>
        <strain evidence="1 2">CCFEE 5792</strain>
    </source>
</reference>
<accession>A0AAV9NH24</accession>